<evidence type="ECO:0000256" key="1">
    <source>
        <dbReference type="ARBA" id="ARBA00022387"/>
    </source>
</evidence>
<proteinExistence type="predicted"/>
<evidence type="ECO:0000256" key="5">
    <source>
        <dbReference type="SAM" id="Coils"/>
    </source>
</evidence>
<sequence>MYGKLLLFGITLYSALSIASDAQIRGVPPSDQHLYAPVDNNGVKQWHCLGDPSIILSYDQINDDYCDCPDGSDEPGTNACPYNSSRKFYCANKHHIPGFIETFKLNDGTCDYDICCDGSDEYLSGKCENKCEQIHEQFVEYKLRVVSEVEESLKVKNKMIEEARKIKALMVQKISEMNSELKIKEEQIELHIQQQEQGEDEEEEEGEQVYDKLEPYLTELSHRMHAYSQKVKDQESRISYLEKALSKLTQDYNPNFNDAAVKEAVKAFQEYASNLGETTSVADASEILNSLIDSTKDLSFTSQNLGNVVPSFANMAQYYFDQFTKPKNQELPKKKRRSENFDLELESKERDSLRDEIKVYEEDLTKDYGPEGILRASASSWVSGSIGEYKYKLGFLNSIYQDSILIGTYTKYEDNKLYFTNGHKCWNGPYRSAVVELICGAQNKFLNVREPEKCEYYFEVVSPIACEEFTDDDILANFKIDYTNL</sequence>
<keyword evidence="2 6" id="KW-0732">Signal</keyword>
<dbReference type="GeneID" id="30985287"/>
<dbReference type="AlphaFoldDB" id="A0A1E4SFL8"/>
<dbReference type="PANTHER" id="PTHR12630">
    <property type="entry name" value="N-LINKED OLIGOSACCHARIDE PROCESSING"/>
    <property type="match status" value="1"/>
</dbReference>
<feature type="coiled-coil region" evidence="5">
    <location>
        <begin position="174"/>
        <end position="251"/>
    </location>
</feature>
<dbReference type="InterPro" id="IPR036607">
    <property type="entry name" value="PRKCSH"/>
</dbReference>
<dbReference type="Pfam" id="PF12999">
    <property type="entry name" value="PRKCSH-like"/>
    <property type="match status" value="1"/>
</dbReference>
<evidence type="ECO:0000256" key="6">
    <source>
        <dbReference type="SAM" id="SignalP"/>
    </source>
</evidence>
<dbReference type="PROSITE" id="PS51914">
    <property type="entry name" value="MRH"/>
    <property type="match status" value="1"/>
</dbReference>
<dbReference type="RefSeq" id="XP_020063314.1">
    <property type="nucleotide sequence ID" value="XM_020211151.1"/>
</dbReference>
<organism evidence="8 9">
    <name type="scientific">Suhomyces tanzawaensis NRRL Y-17324</name>
    <dbReference type="NCBI Taxonomy" id="984487"/>
    <lineage>
        <taxon>Eukaryota</taxon>
        <taxon>Fungi</taxon>
        <taxon>Dikarya</taxon>
        <taxon>Ascomycota</taxon>
        <taxon>Saccharomycotina</taxon>
        <taxon>Pichiomycetes</taxon>
        <taxon>Debaryomycetaceae</taxon>
        <taxon>Suhomyces</taxon>
    </lineage>
</organism>
<dbReference type="InterPro" id="IPR039794">
    <property type="entry name" value="Gtb1-like"/>
</dbReference>
<dbReference type="InterPro" id="IPR028146">
    <property type="entry name" value="PRKCSH_N"/>
</dbReference>
<gene>
    <name evidence="8" type="ORF">CANTADRAFT_7642</name>
</gene>
<feature type="signal peptide" evidence="6">
    <location>
        <begin position="1"/>
        <end position="22"/>
    </location>
</feature>
<evidence type="ECO:0000256" key="3">
    <source>
        <dbReference type="ARBA" id="ARBA00022824"/>
    </source>
</evidence>
<dbReference type="Proteomes" id="UP000094285">
    <property type="component" value="Unassembled WGS sequence"/>
</dbReference>
<feature type="chain" id="PRO_5009162753" description="Glucosidase 2 subunit beta" evidence="6">
    <location>
        <begin position="23"/>
        <end position="485"/>
    </location>
</feature>
<reference evidence="9" key="1">
    <citation type="submission" date="2016-05" db="EMBL/GenBank/DDBJ databases">
        <title>Comparative genomics of biotechnologically important yeasts.</title>
        <authorList>
            <consortium name="DOE Joint Genome Institute"/>
            <person name="Riley R."/>
            <person name="Haridas S."/>
            <person name="Wolfe K.H."/>
            <person name="Lopes M.R."/>
            <person name="Hittinger C.T."/>
            <person name="Goker M."/>
            <person name="Salamov A."/>
            <person name="Wisecaver J."/>
            <person name="Long T.M."/>
            <person name="Aerts A.L."/>
            <person name="Barry K."/>
            <person name="Choi C."/>
            <person name="Clum A."/>
            <person name="Coughlan A.Y."/>
            <person name="Deshpande S."/>
            <person name="Douglass A.P."/>
            <person name="Hanson S.J."/>
            <person name="Klenk H.-P."/>
            <person name="Labutti K."/>
            <person name="Lapidus A."/>
            <person name="Lindquist E."/>
            <person name="Lipzen A."/>
            <person name="Meier-Kolthoff J.P."/>
            <person name="Ohm R.A."/>
            <person name="Otillar R.P."/>
            <person name="Pangilinan J."/>
            <person name="Peng Y."/>
            <person name="Rokas A."/>
            <person name="Rosa C.A."/>
            <person name="Scheuner C."/>
            <person name="Sibirny A.A."/>
            <person name="Slot J.C."/>
            <person name="Stielow J.B."/>
            <person name="Sun H."/>
            <person name="Kurtzman C.P."/>
            <person name="Blackwell M."/>
            <person name="Grigoriev I.V."/>
            <person name="Jeffries T.W."/>
        </authorList>
    </citation>
    <scope>NUCLEOTIDE SEQUENCE [LARGE SCALE GENOMIC DNA]</scope>
    <source>
        <strain evidence="9">NRRL Y-17324</strain>
    </source>
</reference>
<name>A0A1E4SFL8_9ASCO</name>
<dbReference type="SUPFAM" id="SSF50911">
    <property type="entry name" value="Mannose 6-phosphate receptor domain"/>
    <property type="match status" value="1"/>
</dbReference>
<evidence type="ECO:0000256" key="4">
    <source>
        <dbReference type="ARBA" id="ARBA00023157"/>
    </source>
</evidence>
<dbReference type="OrthoDB" id="28322at2759"/>
<protein>
    <recommendedName>
        <fullName evidence="1">Glucosidase 2 subunit beta</fullName>
    </recommendedName>
</protein>
<keyword evidence="3" id="KW-0256">Endoplasmic reticulum</keyword>
<evidence type="ECO:0000259" key="7">
    <source>
        <dbReference type="PROSITE" id="PS51914"/>
    </source>
</evidence>
<evidence type="ECO:0000313" key="9">
    <source>
        <dbReference type="Proteomes" id="UP000094285"/>
    </source>
</evidence>
<dbReference type="GO" id="GO:0006491">
    <property type="term" value="P:N-glycan processing"/>
    <property type="evidence" value="ECO:0007669"/>
    <property type="project" value="TreeGrafter"/>
</dbReference>
<dbReference type="Gene3D" id="2.70.130.10">
    <property type="entry name" value="Mannose-6-phosphate receptor binding domain"/>
    <property type="match status" value="1"/>
</dbReference>
<dbReference type="PANTHER" id="PTHR12630:SF1">
    <property type="entry name" value="GLUCOSIDASE 2 SUBUNIT BETA"/>
    <property type="match status" value="1"/>
</dbReference>
<dbReference type="InterPro" id="IPR044865">
    <property type="entry name" value="MRH_dom"/>
</dbReference>
<dbReference type="EMBL" id="KV453914">
    <property type="protein sequence ID" value="ODV78192.1"/>
    <property type="molecule type" value="Genomic_DNA"/>
</dbReference>
<keyword evidence="4" id="KW-1015">Disulfide bond</keyword>
<dbReference type="GO" id="GO:0017177">
    <property type="term" value="C:glucosidase II complex"/>
    <property type="evidence" value="ECO:0007669"/>
    <property type="project" value="TreeGrafter"/>
</dbReference>
<evidence type="ECO:0000256" key="2">
    <source>
        <dbReference type="ARBA" id="ARBA00022729"/>
    </source>
</evidence>
<dbReference type="Pfam" id="PF13015">
    <property type="entry name" value="PRKCSH_1"/>
    <property type="match status" value="1"/>
</dbReference>
<keyword evidence="9" id="KW-1185">Reference proteome</keyword>
<dbReference type="STRING" id="984487.A0A1E4SFL8"/>
<evidence type="ECO:0000313" key="8">
    <source>
        <dbReference type="EMBL" id="ODV78192.1"/>
    </source>
</evidence>
<feature type="domain" description="MRH" evidence="7">
    <location>
        <begin position="355"/>
        <end position="468"/>
    </location>
</feature>
<accession>A0A1E4SFL8</accession>
<keyword evidence="5" id="KW-0175">Coiled coil</keyword>
<dbReference type="InterPro" id="IPR009011">
    <property type="entry name" value="Man6P_isomerase_rcpt-bd_dom_sf"/>
</dbReference>